<dbReference type="RefSeq" id="WP_166103040.1">
    <property type="nucleotide sequence ID" value="NZ_CP096255.1"/>
</dbReference>
<evidence type="ECO:0000313" key="10">
    <source>
        <dbReference type="Proteomes" id="UP000551709"/>
    </source>
</evidence>
<dbReference type="GO" id="GO:0005737">
    <property type="term" value="C:cytoplasm"/>
    <property type="evidence" value="ECO:0007669"/>
    <property type="project" value="UniProtKB-SubCell"/>
</dbReference>
<dbReference type="AlphaFoldDB" id="A0A8T5VJJ4"/>
<evidence type="ECO:0000256" key="6">
    <source>
        <dbReference type="ARBA" id="ARBA00023110"/>
    </source>
</evidence>
<proteinExistence type="inferred from homology"/>
<sequence>MVRLGVEFSIGGFTFKRFTVNSPLDYLHRIEAPILGLAQAIDGKSAGFSFQQKIAPKFAFGEVDPALDLCMSIGQFPTGVRSSLKVGFQFESEIPNSGKLRQFSVVRIAGSTVLATGNHPLAGKVVDIAGAILSVRHADELELQHQHAHGPFTRVHGIIPSQAPTKLQQHPCETGSE</sequence>
<dbReference type="Gene3D" id="3.10.50.40">
    <property type="match status" value="1"/>
</dbReference>
<protein>
    <recommendedName>
        <fullName evidence="4">peptidylprolyl isomerase</fullName>
        <ecNumber evidence="4">5.2.1.8</ecNumber>
    </recommendedName>
</protein>
<evidence type="ECO:0000256" key="4">
    <source>
        <dbReference type="ARBA" id="ARBA00013194"/>
    </source>
</evidence>
<evidence type="ECO:0000256" key="2">
    <source>
        <dbReference type="ARBA" id="ARBA00004496"/>
    </source>
</evidence>
<comment type="catalytic activity">
    <reaction evidence="1">
        <text>[protein]-peptidylproline (omega=180) = [protein]-peptidylproline (omega=0)</text>
        <dbReference type="Rhea" id="RHEA:16237"/>
        <dbReference type="Rhea" id="RHEA-COMP:10747"/>
        <dbReference type="Rhea" id="RHEA-COMP:10748"/>
        <dbReference type="ChEBI" id="CHEBI:83833"/>
        <dbReference type="ChEBI" id="CHEBI:83834"/>
        <dbReference type="EC" id="5.2.1.8"/>
    </reaction>
</comment>
<gene>
    <name evidence="9" type="ORF">HAP41_0000009785</name>
</gene>
<organism evidence="9 10">
    <name type="scientific">Bradyrhizobium barranii subsp. apii</name>
    <dbReference type="NCBI Taxonomy" id="2819348"/>
    <lineage>
        <taxon>Bacteria</taxon>
        <taxon>Pseudomonadati</taxon>
        <taxon>Pseudomonadota</taxon>
        <taxon>Alphaproteobacteria</taxon>
        <taxon>Hyphomicrobiales</taxon>
        <taxon>Nitrobacteraceae</taxon>
        <taxon>Bradyrhizobium</taxon>
        <taxon>Bradyrhizobium barranii</taxon>
    </lineage>
</organism>
<keyword evidence="8" id="KW-0413">Isomerase</keyword>
<reference evidence="9" key="2">
    <citation type="submission" date="2022-04" db="EMBL/GenBank/DDBJ databases">
        <authorList>
            <person name="Bromfield E.S.P."/>
            <person name="Cloutier S."/>
        </authorList>
    </citation>
    <scope>NUCLEOTIDE SEQUENCE</scope>
    <source>
        <strain evidence="9">1S5</strain>
    </source>
</reference>
<evidence type="ECO:0000313" key="9">
    <source>
        <dbReference type="EMBL" id="UPT89230.1"/>
    </source>
</evidence>
<dbReference type="PANTHER" id="PTHR47861">
    <property type="entry name" value="FKBP-TYPE PEPTIDYL-PROLYL CIS-TRANS ISOMERASE SLYD"/>
    <property type="match status" value="1"/>
</dbReference>
<dbReference type="PANTHER" id="PTHR47861:SF3">
    <property type="entry name" value="FKBP-TYPE PEPTIDYL-PROLYL CIS-TRANS ISOMERASE SLYD"/>
    <property type="match status" value="1"/>
</dbReference>
<comment type="subcellular location">
    <subcellularLocation>
        <location evidence="2">Cytoplasm</location>
    </subcellularLocation>
</comment>
<evidence type="ECO:0000256" key="7">
    <source>
        <dbReference type="ARBA" id="ARBA00023186"/>
    </source>
</evidence>
<comment type="similarity">
    <text evidence="3">Belongs to the FKBP-type PPIase family.</text>
</comment>
<reference evidence="9" key="1">
    <citation type="journal article" date="2017" name="Syst. Appl. Microbiol.">
        <title>Soybeans inoculated with root zone soils of Canadian native legumes harbour diverse and novel Bradyrhizobium spp. that possess agricultural potential.</title>
        <authorList>
            <person name="Bromfield E.S.P."/>
            <person name="Cloutier S."/>
            <person name="Tambong J.T."/>
            <person name="Tran Thi T.V."/>
        </authorList>
    </citation>
    <scope>NUCLEOTIDE SEQUENCE</scope>
    <source>
        <strain evidence="9">1S5</strain>
    </source>
</reference>
<accession>A0A8T5VJJ4</accession>
<keyword evidence="5" id="KW-0963">Cytoplasm</keyword>
<dbReference type="SUPFAM" id="SSF54534">
    <property type="entry name" value="FKBP-like"/>
    <property type="match status" value="1"/>
</dbReference>
<name>A0A8T5VJJ4_9BRAD</name>
<dbReference type="GO" id="GO:0003755">
    <property type="term" value="F:peptidyl-prolyl cis-trans isomerase activity"/>
    <property type="evidence" value="ECO:0007669"/>
    <property type="project" value="UniProtKB-KW"/>
</dbReference>
<evidence type="ECO:0000256" key="8">
    <source>
        <dbReference type="ARBA" id="ARBA00023235"/>
    </source>
</evidence>
<dbReference type="EC" id="5.2.1.8" evidence="4"/>
<keyword evidence="6" id="KW-0697">Rotamase</keyword>
<evidence type="ECO:0000256" key="5">
    <source>
        <dbReference type="ARBA" id="ARBA00022490"/>
    </source>
</evidence>
<dbReference type="EMBL" id="CP096255">
    <property type="protein sequence ID" value="UPT89230.1"/>
    <property type="molecule type" value="Genomic_DNA"/>
</dbReference>
<evidence type="ECO:0000256" key="1">
    <source>
        <dbReference type="ARBA" id="ARBA00000971"/>
    </source>
</evidence>
<keyword evidence="7" id="KW-0143">Chaperone</keyword>
<dbReference type="InterPro" id="IPR046357">
    <property type="entry name" value="PPIase_dom_sf"/>
</dbReference>
<evidence type="ECO:0000256" key="3">
    <source>
        <dbReference type="ARBA" id="ARBA00006577"/>
    </source>
</evidence>
<dbReference type="Proteomes" id="UP000551709">
    <property type="component" value="Chromosome"/>
</dbReference>